<dbReference type="EMBL" id="GGFL01013557">
    <property type="protein sequence ID" value="MBW77735.1"/>
    <property type="molecule type" value="Transcribed_RNA"/>
</dbReference>
<feature type="chain" id="PRO_5014850435" evidence="1">
    <location>
        <begin position="19"/>
        <end position="115"/>
    </location>
</feature>
<name>A0A2M4DJM1_ANODA</name>
<proteinExistence type="predicted"/>
<keyword evidence="1" id="KW-0732">Signal</keyword>
<feature type="signal peptide" evidence="1">
    <location>
        <begin position="1"/>
        <end position="18"/>
    </location>
</feature>
<protein>
    <submittedName>
        <fullName evidence="2">Putative secreted protein</fullName>
    </submittedName>
</protein>
<reference evidence="2" key="1">
    <citation type="submission" date="2018-01" db="EMBL/GenBank/DDBJ databases">
        <title>An insight into the sialome of Amazonian anophelines.</title>
        <authorList>
            <person name="Ribeiro J.M."/>
            <person name="Scarpassa V."/>
            <person name="Calvo E."/>
        </authorList>
    </citation>
    <scope>NUCLEOTIDE SEQUENCE</scope>
</reference>
<dbReference type="AlphaFoldDB" id="A0A2M4DJM1"/>
<accession>A0A2M4DJM1</accession>
<organism evidence="2">
    <name type="scientific">Anopheles darlingi</name>
    <name type="common">Mosquito</name>
    <dbReference type="NCBI Taxonomy" id="43151"/>
    <lineage>
        <taxon>Eukaryota</taxon>
        <taxon>Metazoa</taxon>
        <taxon>Ecdysozoa</taxon>
        <taxon>Arthropoda</taxon>
        <taxon>Hexapoda</taxon>
        <taxon>Insecta</taxon>
        <taxon>Pterygota</taxon>
        <taxon>Neoptera</taxon>
        <taxon>Endopterygota</taxon>
        <taxon>Diptera</taxon>
        <taxon>Nematocera</taxon>
        <taxon>Culicoidea</taxon>
        <taxon>Culicidae</taxon>
        <taxon>Anophelinae</taxon>
        <taxon>Anopheles</taxon>
    </lineage>
</organism>
<evidence type="ECO:0000256" key="1">
    <source>
        <dbReference type="SAM" id="SignalP"/>
    </source>
</evidence>
<evidence type="ECO:0000313" key="2">
    <source>
        <dbReference type="EMBL" id="MBW77735.1"/>
    </source>
</evidence>
<sequence>MFCATLSLLFLCIHNLDCGVIQHFLPGIVELPLVRVAHETLLGQRNGFLGRRVDLVRTLILQGGRLTLQLGHLCLLERLIVRSCLFDATAELLRGELQPAGRLVHQYPKGRIRFL</sequence>